<feature type="coiled-coil region" evidence="1">
    <location>
        <begin position="39"/>
        <end position="66"/>
    </location>
</feature>
<reference evidence="3" key="1">
    <citation type="submission" date="2013-05" db="EMBL/GenBank/DDBJ databases">
        <authorList>
            <person name="Yim A.K.Y."/>
            <person name="Chan T.F."/>
            <person name="Ji K.M."/>
            <person name="Liu X.Y."/>
            <person name="Zhou J.W."/>
            <person name="Li R.Q."/>
            <person name="Yang K.Y."/>
            <person name="Li J."/>
            <person name="Li M."/>
            <person name="Law P.T.W."/>
            <person name="Wu Y.L."/>
            <person name="Cai Z.L."/>
            <person name="Qin H."/>
            <person name="Bao Y."/>
            <person name="Leung R.K.K."/>
            <person name="Ng P.K.S."/>
            <person name="Zou J."/>
            <person name="Zhong X.J."/>
            <person name="Ran P.X."/>
            <person name="Zhong N.S."/>
            <person name="Liu Z.G."/>
            <person name="Tsui S.K.W."/>
        </authorList>
    </citation>
    <scope>NUCLEOTIDE SEQUENCE</scope>
    <source>
        <strain evidence="3">Derf</strain>
        <tissue evidence="3">Whole organism</tissue>
    </source>
</reference>
<feature type="region of interest" description="Disordered" evidence="2">
    <location>
        <begin position="110"/>
        <end position="148"/>
    </location>
</feature>
<dbReference type="EMBL" id="ASGP02000005">
    <property type="protein sequence ID" value="KAH9507117.1"/>
    <property type="molecule type" value="Genomic_DNA"/>
</dbReference>
<accession>A0A922HVM2</accession>
<gene>
    <name evidence="3" type="ORF">DERF_011816</name>
</gene>
<comment type="caution">
    <text evidence="3">The sequence shown here is derived from an EMBL/GenBank/DDBJ whole genome shotgun (WGS) entry which is preliminary data.</text>
</comment>
<keyword evidence="1" id="KW-0175">Coiled coil</keyword>
<evidence type="ECO:0000313" key="3">
    <source>
        <dbReference type="EMBL" id="KAH9507117.1"/>
    </source>
</evidence>
<sequence>MASSSSRKNSQLFDLQIKFMKFSNEVDEIGIKFHDNNNNDDDKEALKNLLVRIKKIDNEYNELVSNVDKSNKPKLILEFKQISIDTRSQIKTLIKDIEKCIEQIPLQESKSNNKNAEQTPSALIEQKSNKNAEQTPSALIEQKSNNDETLRCEENSIDSNNYDDNNTNVSIQHGDHSVADHSIANVIDVCSCWFCYRKNPDLIAQDQIEKWRINIKNFFHQYCELSANEFLARFRRSRLHMFIGLSITERQRLIQIMLELLFDHFPYQMDHLIVSIMKIASMLKIDHCNIFIIDSLKQRIESGIYHDVCDYEKMYNKIDEYSETIREKFEMNKKHSLDRYWNNLELIAIMYCKDIIRSNDYVFEISKFLSKNSQLDHCPEIYLDLWIEFLSIIITKLCDQKFRHQPKVKEFFVQIKQQLENNNYEDDERRNKIVELIDNNFIGHDKSRKQNKE</sequence>
<reference evidence="3" key="2">
    <citation type="journal article" date="2022" name="Res Sq">
        <title>Comparative Genomics Reveals Insights into the Divergent Evolution of Astigmatic Mites and Household Pest Adaptations.</title>
        <authorList>
            <person name="Xiong Q."/>
            <person name="Wan A.T.-Y."/>
            <person name="Liu X.-Y."/>
            <person name="Fung C.S.-H."/>
            <person name="Xiao X."/>
            <person name="Malainual N."/>
            <person name="Hou J."/>
            <person name="Wang L."/>
            <person name="Wang M."/>
            <person name="Yang K."/>
            <person name="Cui Y."/>
            <person name="Leung E."/>
            <person name="Nong W."/>
            <person name="Shin S.-K."/>
            <person name="Au S."/>
            <person name="Jeong K.Y."/>
            <person name="Chew F.T."/>
            <person name="Hui J."/>
            <person name="Leung T.F."/>
            <person name="Tungtrongchitr A."/>
            <person name="Zhong N."/>
            <person name="Liu Z."/>
            <person name="Tsui S."/>
        </authorList>
    </citation>
    <scope>NUCLEOTIDE SEQUENCE</scope>
    <source>
        <strain evidence="3">Derf</strain>
        <tissue evidence="3">Whole organism</tissue>
    </source>
</reference>
<protein>
    <submittedName>
        <fullName evidence="3">Uncharacterized protein</fullName>
    </submittedName>
</protein>
<name>A0A922HVM2_DERFA</name>
<evidence type="ECO:0000256" key="1">
    <source>
        <dbReference type="SAM" id="Coils"/>
    </source>
</evidence>
<organism evidence="3 4">
    <name type="scientific">Dermatophagoides farinae</name>
    <name type="common">American house dust mite</name>
    <dbReference type="NCBI Taxonomy" id="6954"/>
    <lineage>
        <taxon>Eukaryota</taxon>
        <taxon>Metazoa</taxon>
        <taxon>Ecdysozoa</taxon>
        <taxon>Arthropoda</taxon>
        <taxon>Chelicerata</taxon>
        <taxon>Arachnida</taxon>
        <taxon>Acari</taxon>
        <taxon>Acariformes</taxon>
        <taxon>Sarcoptiformes</taxon>
        <taxon>Astigmata</taxon>
        <taxon>Psoroptidia</taxon>
        <taxon>Analgoidea</taxon>
        <taxon>Pyroglyphidae</taxon>
        <taxon>Dermatophagoidinae</taxon>
        <taxon>Dermatophagoides</taxon>
    </lineage>
</organism>
<dbReference type="Proteomes" id="UP000790347">
    <property type="component" value="Unassembled WGS sequence"/>
</dbReference>
<proteinExistence type="predicted"/>
<feature type="compositionally biased region" description="Polar residues" evidence="2">
    <location>
        <begin position="110"/>
        <end position="121"/>
    </location>
</feature>
<evidence type="ECO:0000256" key="2">
    <source>
        <dbReference type="SAM" id="MobiDB-lite"/>
    </source>
</evidence>
<dbReference type="AlphaFoldDB" id="A0A922HVM2"/>
<keyword evidence="4" id="KW-1185">Reference proteome</keyword>
<evidence type="ECO:0000313" key="4">
    <source>
        <dbReference type="Proteomes" id="UP000790347"/>
    </source>
</evidence>